<sequence>MKITIEVTVAAPIDAVWNAWITPDRITQWNAASEEWCCPTAVNDLRVGGTFSYRMEARDGSMGFDFEGQYTRIVERELLEYTLGDERVVRVEFAPGSGGVTVRQTFDAENEHAAEQQRQGWQAILNRFASHV</sequence>
<gene>
    <name evidence="3" type="ORF">GEMMAAP_01760</name>
</gene>
<protein>
    <recommendedName>
        <fullName evidence="2">Activator of Hsp90 ATPase homologue 1/2-like C-terminal domain-containing protein</fullName>
    </recommendedName>
</protein>
<organism evidence="3 4">
    <name type="scientific">Gemmatimonas phototrophica</name>
    <dbReference type="NCBI Taxonomy" id="1379270"/>
    <lineage>
        <taxon>Bacteria</taxon>
        <taxon>Pseudomonadati</taxon>
        <taxon>Gemmatimonadota</taxon>
        <taxon>Gemmatimonadia</taxon>
        <taxon>Gemmatimonadales</taxon>
        <taxon>Gemmatimonadaceae</taxon>
        <taxon>Gemmatimonas</taxon>
    </lineage>
</organism>
<name>A0A143BMZ1_9BACT</name>
<dbReference type="Proteomes" id="UP000076404">
    <property type="component" value="Chromosome"/>
</dbReference>
<accession>A0A143BMZ1</accession>
<dbReference type="KEGG" id="gph:GEMMAAP_01760"/>
<dbReference type="InterPro" id="IPR013538">
    <property type="entry name" value="ASHA1/2-like_C"/>
</dbReference>
<dbReference type="Gene3D" id="3.30.530.20">
    <property type="match status" value="1"/>
</dbReference>
<evidence type="ECO:0000259" key="2">
    <source>
        <dbReference type="Pfam" id="PF08327"/>
    </source>
</evidence>
<dbReference type="AlphaFoldDB" id="A0A143BMZ1"/>
<evidence type="ECO:0000313" key="4">
    <source>
        <dbReference type="Proteomes" id="UP000076404"/>
    </source>
</evidence>
<evidence type="ECO:0000256" key="1">
    <source>
        <dbReference type="ARBA" id="ARBA00006817"/>
    </source>
</evidence>
<reference evidence="3 4" key="1">
    <citation type="journal article" date="2014" name="Proc. Natl. Acad. Sci. U.S.A.">
        <title>Functional type 2 photosynthetic reaction centers found in the rare bacterial phylum Gemmatimonadetes.</title>
        <authorList>
            <person name="Zeng Y."/>
            <person name="Feng F."/>
            <person name="Medova H."/>
            <person name="Dean J."/>
            <person name="Koblizek M."/>
        </authorList>
    </citation>
    <scope>NUCLEOTIDE SEQUENCE [LARGE SCALE GENOMIC DNA]</scope>
    <source>
        <strain evidence="3 4">AP64</strain>
    </source>
</reference>
<comment type="similarity">
    <text evidence="1">Belongs to the AHA1 family.</text>
</comment>
<dbReference type="OrthoDB" id="2313602at2"/>
<dbReference type="EMBL" id="CP011454">
    <property type="protein sequence ID" value="AMW06469.1"/>
    <property type="molecule type" value="Genomic_DNA"/>
</dbReference>
<dbReference type="Pfam" id="PF08327">
    <property type="entry name" value="AHSA1"/>
    <property type="match status" value="1"/>
</dbReference>
<dbReference type="STRING" id="1379270.GEMMAAP_01760"/>
<evidence type="ECO:0000313" key="3">
    <source>
        <dbReference type="EMBL" id="AMW06469.1"/>
    </source>
</evidence>
<keyword evidence="4" id="KW-1185">Reference proteome</keyword>
<proteinExistence type="inferred from homology"/>
<feature type="domain" description="Activator of Hsp90 ATPase homologue 1/2-like C-terminal" evidence="2">
    <location>
        <begin position="11"/>
        <end position="131"/>
    </location>
</feature>
<dbReference type="InterPro" id="IPR023393">
    <property type="entry name" value="START-like_dom_sf"/>
</dbReference>
<dbReference type="eggNOG" id="COG3832">
    <property type="taxonomic scope" value="Bacteria"/>
</dbReference>
<dbReference type="CDD" id="cd08897">
    <property type="entry name" value="SRPBCC_CalC_Aha1-like_4"/>
    <property type="match status" value="1"/>
</dbReference>
<dbReference type="SUPFAM" id="SSF55961">
    <property type="entry name" value="Bet v1-like"/>
    <property type="match status" value="1"/>
</dbReference>
<reference evidence="3 4" key="2">
    <citation type="journal article" date="2016" name="Environ. Microbiol. Rep.">
        <title>Metagenomic evidence for the presence of phototrophic Gemmatimonadetes bacteria in diverse environments.</title>
        <authorList>
            <person name="Zeng Y."/>
            <person name="Baumbach J."/>
            <person name="Barbosa E.G."/>
            <person name="Azevedo V."/>
            <person name="Zhang C."/>
            <person name="Koblizek M."/>
        </authorList>
    </citation>
    <scope>NUCLEOTIDE SEQUENCE [LARGE SCALE GENOMIC DNA]</scope>
    <source>
        <strain evidence="3 4">AP64</strain>
    </source>
</reference>